<dbReference type="STRING" id="1802436.A2370_03255"/>
<reference evidence="8 9" key="1">
    <citation type="journal article" date="2016" name="Nat. Commun.">
        <title>Thousands of microbial genomes shed light on interconnected biogeochemical processes in an aquifer system.</title>
        <authorList>
            <person name="Anantharaman K."/>
            <person name="Brown C.T."/>
            <person name="Hug L.A."/>
            <person name="Sharon I."/>
            <person name="Castelle C.J."/>
            <person name="Probst A.J."/>
            <person name="Thomas B.C."/>
            <person name="Singh A."/>
            <person name="Wilkins M.J."/>
            <person name="Karaoz U."/>
            <person name="Brodie E.L."/>
            <person name="Williams K.H."/>
            <person name="Hubbard S.S."/>
            <person name="Banfield J.F."/>
        </authorList>
    </citation>
    <scope>NUCLEOTIDE SEQUENCE [LARGE SCALE GENOMIC DNA]</scope>
</reference>
<dbReference type="GO" id="GO:0003735">
    <property type="term" value="F:structural constituent of ribosome"/>
    <property type="evidence" value="ECO:0007669"/>
    <property type="project" value="InterPro"/>
</dbReference>
<evidence type="ECO:0000256" key="5">
    <source>
        <dbReference type="HAMAP-Rule" id="MF_01334"/>
    </source>
</evidence>
<feature type="domain" description="Large ribosomal subunit protein bL25 L25" evidence="6">
    <location>
        <begin position="4"/>
        <end position="89"/>
    </location>
</feature>
<comment type="similarity">
    <text evidence="5">Belongs to the bacterial ribosomal protein bL25 family. CTC subfamily.</text>
</comment>
<dbReference type="Gene3D" id="2.40.240.10">
    <property type="entry name" value="Ribosomal Protein L25, Chain P"/>
    <property type="match status" value="1"/>
</dbReference>
<dbReference type="InterPro" id="IPR011035">
    <property type="entry name" value="Ribosomal_bL25/Gln-tRNA_synth"/>
</dbReference>
<dbReference type="EMBL" id="MHTH01000005">
    <property type="protein sequence ID" value="OHA59177.1"/>
    <property type="molecule type" value="Genomic_DNA"/>
</dbReference>
<evidence type="ECO:0000313" key="9">
    <source>
        <dbReference type="Proteomes" id="UP000176222"/>
    </source>
</evidence>
<comment type="subunit">
    <text evidence="5">Part of the 50S ribosomal subunit; part of the 5S rRNA/L5/L18/L25 subcomplex. Contacts the 5S rRNA. Binds to the 5S rRNA independently of L5 and L18.</text>
</comment>
<dbReference type="InterPro" id="IPR020057">
    <property type="entry name" value="Ribosomal_bL25_b-dom"/>
</dbReference>
<dbReference type="CDD" id="cd00495">
    <property type="entry name" value="Ribosomal_L25_TL5_CTC"/>
    <property type="match status" value="1"/>
</dbReference>
<keyword evidence="4 5" id="KW-0687">Ribonucleoprotein</keyword>
<evidence type="ECO:0000256" key="1">
    <source>
        <dbReference type="ARBA" id="ARBA00022730"/>
    </source>
</evidence>
<dbReference type="InterPro" id="IPR020056">
    <property type="entry name" value="Rbsml_bL25/Gln-tRNA_synth_N"/>
</dbReference>
<accession>A0A1G2QFB4</accession>
<dbReference type="PANTHER" id="PTHR33284:SF1">
    <property type="entry name" value="RIBOSOMAL PROTEIN L25_GLN-TRNA SYNTHETASE, ANTI-CODON-BINDING DOMAIN-CONTAINING PROTEIN"/>
    <property type="match status" value="1"/>
</dbReference>
<keyword evidence="1 5" id="KW-0699">rRNA-binding</keyword>
<comment type="function">
    <text evidence="5">This is one of the proteins that binds to the 5S RNA in the ribosome where it forms part of the central protuberance.</text>
</comment>
<proteinExistence type="inferred from homology"/>
<dbReference type="GO" id="GO:0008097">
    <property type="term" value="F:5S rRNA binding"/>
    <property type="evidence" value="ECO:0007669"/>
    <property type="project" value="InterPro"/>
</dbReference>
<dbReference type="InterPro" id="IPR037121">
    <property type="entry name" value="Ribosomal_bL25_C"/>
</dbReference>
<evidence type="ECO:0000256" key="4">
    <source>
        <dbReference type="ARBA" id="ARBA00023274"/>
    </source>
</evidence>
<comment type="caution">
    <text evidence="8">The sequence shown here is derived from an EMBL/GenBank/DDBJ whole genome shotgun (WGS) entry which is preliminary data.</text>
</comment>
<dbReference type="Gene3D" id="2.170.120.20">
    <property type="entry name" value="Ribosomal protein L25, beta domain"/>
    <property type="match status" value="1"/>
</dbReference>
<dbReference type="GO" id="GO:0022625">
    <property type="term" value="C:cytosolic large ribosomal subunit"/>
    <property type="evidence" value="ECO:0007669"/>
    <property type="project" value="TreeGrafter"/>
</dbReference>
<dbReference type="InterPro" id="IPR029751">
    <property type="entry name" value="Ribosomal_L25_dom"/>
</dbReference>
<name>A0A1G2QFB4_9BACT</name>
<keyword evidence="2 5" id="KW-0694">RNA-binding</keyword>
<evidence type="ECO:0000256" key="3">
    <source>
        <dbReference type="ARBA" id="ARBA00022980"/>
    </source>
</evidence>
<dbReference type="SUPFAM" id="SSF50715">
    <property type="entry name" value="Ribosomal protein L25-like"/>
    <property type="match status" value="1"/>
</dbReference>
<dbReference type="GO" id="GO:0006412">
    <property type="term" value="P:translation"/>
    <property type="evidence" value="ECO:0007669"/>
    <property type="project" value="UniProtKB-UniRule"/>
</dbReference>
<dbReference type="Pfam" id="PF01386">
    <property type="entry name" value="Ribosomal_L25p"/>
    <property type="match status" value="1"/>
</dbReference>
<organism evidence="8 9">
    <name type="scientific">Candidatus Vogelbacteria bacterium RIFOXYB1_FULL_42_16</name>
    <dbReference type="NCBI Taxonomy" id="1802436"/>
    <lineage>
        <taxon>Bacteria</taxon>
        <taxon>Candidatus Vogeliibacteriota</taxon>
    </lineage>
</organism>
<dbReference type="Proteomes" id="UP000176222">
    <property type="component" value="Unassembled WGS sequence"/>
</dbReference>
<dbReference type="InterPro" id="IPR020930">
    <property type="entry name" value="Ribosomal_uL5_bac-type"/>
</dbReference>
<dbReference type="InterPro" id="IPR001021">
    <property type="entry name" value="Ribosomal_bL25_long"/>
</dbReference>
<sequence length="215" mass="23092">MITLMAQTRETFGKKLADARVAGRLPVVIYGSKESTQPLFVDLKEFKKVLSIAGESTLVTLEIGGQKKDVLIHEVAHHPVSGEPIHADLLAVDTNKPITVHVPLVFDGVAPAIKELGGALVKVLHELEIEALPKDLPHDIKVDISVLVALDSQIHVKDLVLPKGVTTEVDGEEVVASITEAGEEVVEEEGPVDLSAIEVETKGKKEEEGEAEVTE</sequence>
<evidence type="ECO:0000256" key="2">
    <source>
        <dbReference type="ARBA" id="ARBA00022884"/>
    </source>
</evidence>
<protein>
    <recommendedName>
        <fullName evidence="5">Large ribosomal subunit protein bL25</fullName>
    </recommendedName>
    <alternativeName>
        <fullName evidence="5">General stress protein CTC</fullName>
    </alternativeName>
</protein>
<feature type="domain" description="Large ribosomal subunit protein bL25 beta" evidence="7">
    <location>
        <begin position="98"/>
        <end position="180"/>
    </location>
</feature>
<evidence type="ECO:0000259" key="6">
    <source>
        <dbReference type="Pfam" id="PF01386"/>
    </source>
</evidence>
<evidence type="ECO:0000259" key="7">
    <source>
        <dbReference type="Pfam" id="PF14693"/>
    </source>
</evidence>
<dbReference type="Pfam" id="PF14693">
    <property type="entry name" value="Ribosomal_TL5_C"/>
    <property type="match status" value="1"/>
</dbReference>
<evidence type="ECO:0000313" key="8">
    <source>
        <dbReference type="EMBL" id="OHA59177.1"/>
    </source>
</evidence>
<keyword evidence="3 5" id="KW-0689">Ribosomal protein</keyword>
<dbReference type="AlphaFoldDB" id="A0A1G2QFB4"/>
<dbReference type="NCBIfam" id="TIGR00731">
    <property type="entry name" value="bL25_bact_ctc"/>
    <property type="match status" value="1"/>
</dbReference>
<dbReference type="PANTHER" id="PTHR33284">
    <property type="entry name" value="RIBOSOMAL PROTEIN L25/GLN-TRNA SYNTHETASE, ANTI-CODON-BINDING DOMAIN-CONTAINING PROTEIN"/>
    <property type="match status" value="1"/>
</dbReference>
<dbReference type="HAMAP" id="MF_01334">
    <property type="entry name" value="Ribosomal_bL25_CTC"/>
    <property type="match status" value="1"/>
</dbReference>
<gene>
    <name evidence="5" type="primary">rplY</name>
    <name evidence="5" type="synonym">ctc</name>
    <name evidence="8" type="ORF">A2370_03255</name>
</gene>